<gene>
    <name evidence="6" type="ORF">TSA1_15070</name>
</gene>
<dbReference type="PANTHER" id="PTHR30136:SF24">
    <property type="entry name" value="HTH-TYPE TRANSCRIPTIONAL REPRESSOR ALLR"/>
    <property type="match status" value="1"/>
</dbReference>
<dbReference type="PROSITE" id="PS51077">
    <property type="entry name" value="HTH_ICLR"/>
    <property type="match status" value="1"/>
</dbReference>
<dbReference type="InterPro" id="IPR014757">
    <property type="entry name" value="Tscrpt_reg_IclR_C"/>
</dbReference>
<proteinExistence type="predicted"/>
<dbReference type="InterPro" id="IPR050707">
    <property type="entry name" value="HTH_MetabolicPath_Reg"/>
</dbReference>
<comment type="caution">
    <text evidence="6">The sequence shown here is derived from an EMBL/GenBank/DDBJ whole genome shotgun (WGS) entry which is preliminary data.</text>
</comment>
<keyword evidence="2" id="KW-0238">DNA-binding</keyword>
<dbReference type="Gene3D" id="3.30.450.40">
    <property type="match status" value="1"/>
</dbReference>
<dbReference type="SMART" id="SM00346">
    <property type="entry name" value="HTH_ICLR"/>
    <property type="match status" value="1"/>
</dbReference>
<dbReference type="InterPro" id="IPR029016">
    <property type="entry name" value="GAF-like_dom_sf"/>
</dbReference>
<dbReference type="InterPro" id="IPR036390">
    <property type="entry name" value="WH_DNA-bd_sf"/>
</dbReference>
<dbReference type="GO" id="GO:0003700">
    <property type="term" value="F:DNA-binding transcription factor activity"/>
    <property type="evidence" value="ECO:0007669"/>
    <property type="project" value="TreeGrafter"/>
</dbReference>
<dbReference type="Proteomes" id="UP000228930">
    <property type="component" value="Unassembled WGS sequence"/>
</dbReference>
<dbReference type="PROSITE" id="PS51078">
    <property type="entry name" value="ICLR_ED"/>
    <property type="match status" value="1"/>
</dbReference>
<evidence type="ECO:0000256" key="2">
    <source>
        <dbReference type="ARBA" id="ARBA00023125"/>
    </source>
</evidence>
<name>A0A2M6UNJ5_9BRAD</name>
<organism evidence="6 7">
    <name type="scientific">Bradyrhizobium nitroreducens</name>
    <dbReference type="NCBI Taxonomy" id="709803"/>
    <lineage>
        <taxon>Bacteria</taxon>
        <taxon>Pseudomonadati</taxon>
        <taxon>Pseudomonadota</taxon>
        <taxon>Alphaproteobacteria</taxon>
        <taxon>Hyphomicrobiales</taxon>
        <taxon>Nitrobacteraceae</taxon>
        <taxon>Bradyrhizobium</taxon>
    </lineage>
</organism>
<dbReference type="GO" id="GO:0003677">
    <property type="term" value="F:DNA binding"/>
    <property type="evidence" value="ECO:0007669"/>
    <property type="project" value="UniProtKB-KW"/>
</dbReference>
<keyword evidence="1" id="KW-0805">Transcription regulation</keyword>
<evidence type="ECO:0000259" key="5">
    <source>
        <dbReference type="PROSITE" id="PS51078"/>
    </source>
</evidence>
<dbReference type="AlphaFoldDB" id="A0A2M6UNJ5"/>
<keyword evidence="3" id="KW-0804">Transcription</keyword>
<evidence type="ECO:0000256" key="1">
    <source>
        <dbReference type="ARBA" id="ARBA00023015"/>
    </source>
</evidence>
<protein>
    <submittedName>
        <fullName evidence="6">IclR family transcriptional regulator</fullName>
    </submittedName>
</protein>
<reference evidence="6 7" key="1">
    <citation type="submission" date="2015-06" db="EMBL/GenBank/DDBJ databases">
        <title>Comparative genome analysis of nirS-carrying Bradyrhizobium sp. strains.</title>
        <authorList>
            <person name="Ishii S."/>
            <person name="Jang J."/>
            <person name="Nishizawa T."/>
            <person name="Senoo K."/>
        </authorList>
    </citation>
    <scope>NUCLEOTIDE SEQUENCE [LARGE SCALE GENOMIC DNA]</scope>
    <source>
        <strain evidence="6 7">TSA1</strain>
    </source>
</reference>
<dbReference type="InterPro" id="IPR005471">
    <property type="entry name" value="Tscrpt_reg_IclR_N"/>
</dbReference>
<dbReference type="GO" id="GO:0045892">
    <property type="term" value="P:negative regulation of DNA-templated transcription"/>
    <property type="evidence" value="ECO:0007669"/>
    <property type="project" value="TreeGrafter"/>
</dbReference>
<sequence length="265" mass="29122">MAKRATGRKQATRSDDREDKLYVKSVGKAFRILEGFADSANGLSLSELAEAADLDKSATQRLVHTMVKLGYLERTSLGHRPGRRLLQRSFDYLRGHPLITHSLPILAELRRDAQERIDLSLFDDVAMLYLVRLQSKRDSLYGYLSGRSVPTFCTSGGRAVLSQLPLEQVKDILNRSDLVKVTPKTAIAKEQILARVQEARDAGYAVVVEEMMVGEIACGVAILDDAGKPIGAVHVAGSLAEWSPFDFEKRFAPLAVQAARAISAV</sequence>
<dbReference type="RefSeq" id="WP_100181143.1">
    <property type="nucleotide sequence ID" value="NZ_LFJC01000003.1"/>
</dbReference>
<dbReference type="SUPFAM" id="SSF55781">
    <property type="entry name" value="GAF domain-like"/>
    <property type="match status" value="1"/>
</dbReference>
<feature type="domain" description="HTH iclR-type" evidence="4">
    <location>
        <begin position="23"/>
        <end position="79"/>
    </location>
</feature>
<accession>A0A2M6UNJ5</accession>
<dbReference type="Gene3D" id="1.10.10.10">
    <property type="entry name" value="Winged helix-like DNA-binding domain superfamily/Winged helix DNA-binding domain"/>
    <property type="match status" value="1"/>
</dbReference>
<dbReference type="SUPFAM" id="SSF46785">
    <property type="entry name" value="Winged helix' DNA-binding domain"/>
    <property type="match status" value="1"/>
</dbReference>
<keyword evidence="7" id="KW-1185">Reference proteome</keyword>
<evidence type="ECO:0000313" key="6">
    <source>
        <dbReference type="EMBL" id="PIT06085.1"/>
    </source>
</evidence>
<feature type="domain" description="IclR-ED" evidence="5">
    <location>
        <begin position="84"/>
        <end position="265"/>
    </location>
</feature>
<evidence type="ECO:0000259" key="4">
    <source>
        <dbReference type="PROSITE" id="PS51077"/>
    </source>
</evidence>
<dbReference type="EMBL" id="LFJC01000003">
    <property type="protein sequence ID" value="PIT06085.1"/>
    <property type="molecule type" value="Genomic_DNA"/>
</dbReference>
<dbReference type="Pfam" id="PF09339">
    <property type="entry name" value="HTH_IclR"/>
    <property type="match status" value="1"/>
</dbReference>
<dbReference type="Pfam" id="PF01614">
    <property type="entry name" value="IclR_C"/>
    <property type="match status" value="1"/>
</dbReference>
<dbReference type="InterPro" id="IPR036388">
    <property type="entry name" value="WH-like_DNA-bd_sf"/>
</dbReference>
<dbReference type="PANTHER" id="PTHR30136">
    <property type="entry name" value="HELIX-TURN-HELIX TRANSCRIPTIONAL REGULATOR, ICLR FAMILY"/>
    <property type="match status" value="1"/>
</dbReference>
<evidence type="ECO:0000313" key="7">
    <source>
        <dbReference type="Proteomes" id="UP000228930"/>
    </source>
</evidence>
<evidence type="ECO:0000256" key="3">
    <source>
        <dbReference type="ARBA" id="ARBA00023163"/>
    </source>
</evidence>